<gene>
    <name evidence="4" type="ORF">JCM17207_25400</name>
</gene>
<dbReference type="InterPro" id="IPR024383">
    <property type="entry name" value="DUF3849"/>
</dbReference>
<feature type="compositionally biased region" description="Basic residues" evidence="1">
    <location>
        <begin position="255"/>
        <end position="264"/>
    </location>
</feature>
<dbReference type="Pfam" id="PF12960">
    <property type="entry name" value="DUF3849"/>
    <property type="match status" value="1"/>
</dbReference>
<keyword evidence="5" id="KW-1185">Reference proteome</keyword>
<evidence type="ECO:0000256" key="1">
    <source>
        <dbReference type="SAM" id="MobiDB-lite"/>
    </source>
</evidence>
<sequence>MTNEELNTALYKKMFAEQEKFKGWLLTQPPEKILEHSYEYTVREDFLLSLEYNDLTNSQAAALLASPTPLDDLFHQYEKMESSHMEEVWACFESRAEQVKTMQAEAKVAVYQHNADYAREHGELEQYRASNRVNIQCKEAIETAVREHFDGLYLSHDAAKGVIETYGMDRVAMVLANTIQLQDWDGRYSRSNKDWARTIPNHNSDTVRLGYALECHPAVLNGFIDLVREEQQRQPRASVREHLKQGPKQTVPKASTHKKREPER</sequence>
<evidence type="ECO:0000313" key="4">
    <source>
        <dbReference type="EMBL" id="GJN65915.1"/>
    </source>
</evidence>
<dbReference type="InterPro" id="IPR024380">
    <property type="entry name" value="DUF3848"/>
</dbReference>
<reference evidence="4" key="1">
    <citation type="journal article" date="2022" name="Int. J. Syst. Evol. Microbiol.">
        <title>Genome-based, phenotypic and chemotaxonomic classification of Faecalibacterium strains: proposal of three novel species Faecalibacterium duncaniae sp. nov., Faecalibacterium hattorii sp. nov. and Faecalibacterium gallinarum sp. nov. .</title>
        <authorList>
            <person name="Sakamoto M."/>
            <person name="Sakurai N."/>
            <person name="Tanno H."/>
            <person name="Iino T."/>
            <person name="Ohkuma M."/>
            <person name="Endo A."/>
        </authorList>
    </citation>
    <scope>NUCLEOTIDE SEQUENCE</scope>
    <source>
        <strain evidence="4">JCM 17207</strain>
    </source>
</reference>
<accession>A0AA37J148</accession>
<dbReference type="AlphaFoldDB" id="A0AA37J148"/>
<evidence type="ECO:0000259" key="3">
    <source>
        <dbReference type="Pfam" id="PF12960"/>
    </source>
</evidence>
<protein>
    <recommendedName>
        <fullName evidence="6">DUF3849 domain-containing protein</fullName>
    </recommendedName>
</protein>
<comment type="caution">
    <text evidence="4">The sequence shown here is derived from an EMBL/GenBank/DDBJ whole genome shotgun (WGS) entry which is preliminary data.</text>
</comment>
<name>A0AA37J148_9FIRM</name>
<dbReference type="EMBL" id="BQKV01000115">
    <property type="protein sequence ID" value="GJN65915.1"/>
    <property type="molecule type" value="Genomic_DNA"/>
</dbReference>
<feature type="domain" description="DUF3849" evidence="3">
    <location>
        <begin position="110"/>
        <end position="232"/>
    </location>
</feature>
<dbReference type="RefSeq" id="WP_238318116.1">
    <property type="nucleotide sequence ID" value="NZ_BQKV01000115.1"/>
</dbReference>
<evidence type="ECO:0000259" key="2">
    <source>
        <dbReference type="Pfam" id="PF12959"/>
    </source>
</evidence>
<feature type="region of interest" description="Disordered" evidence="1">
    <location>
        <begin position="231"/>
        <end position="264"/>
    </location>
</feature>
<feature type="domain" description="DUF3848" evidence="2">
    <location>
        <begin position="6"/>
        <end position="99"/>
    </location>
</feature>
<feature type="compositionally biased region" description="Basic and acidic residues" evidence="1">
    <location>
        <begin position="231"/>
        <end position="244"/>
    </location>
</feature>
<dbReference type="Proteomes" id="UP001055185">
    <property type="component" value="Unassembled WGS sequence"/>
</dbReference>
<proteinExistence type="predicted"/>
<evidence type="ECO:0008006" key="6">
    <source>
        <dbReference type="Google" id="ProtNLM"/>
    </source>
</evidence>
<organism evidence="4 5">
    <name type="scientific">Faecalibacterium gallinarum</name>
    <dbReference type="NCBI Taxonomy" id="2903556"/>
    <lineage>
        <taxon>Bacteria</taxon>
        <taxon>Bacillati</taxon>
        <taxon>Bacillota</taxon>
        <taxon>Clostridia</taxon>
        <taxon>Eubacteriales</taxon>
        <taxon>Oscillospiraceae</taxon>
        <taxon>Faecalibacterium</taxon>
    </lineage>
</organism>
<dbReference type="Pfam" id="PF12959">
    <property type="entry name" value="DUF3848"/>
    <property type="match status" value="1"/>
</dbReference>
<evidence type="ECO:0000313" key="5">
    <source>
        <dbReference type="Proteomes" id="UP001055185"/>
    </source>
</evidence>